<keyword evidence="2" id="KW-1185">Reference proteome</keyword>
<dbReference type="Proteomes" id="UP001195769">
    <property type="component" value="Unassembled WGS sequence"/>
</dbReference>
<comment type="caution">
    <text evidence="1">The sequence shown here is derived from an EMBL/GenBank/DDBJ whole genome shotgun (WGS) entry which is preliminary data.</text>
</comment>
<dbReference type="GeneID" id="64662960"/>
<name>A0AAD4DQ31_9AGAM</name>
<dbReference type="AlphaFoldDB" id="A0AAD4DQ31"/>
<reference evidence="1" key="1">
    <citation type="journal article" date="2020" name="New Phytol.">
        <title>Comparative genomics reveals dynamic genome evolution in host specialist ectomycorrhizal fungi.</title>
        <authorList>
            <person name="Lofgren L.A."/>
            <person name="Nguyen N.H."/>
            <person name="Vilgalys R."/>
            <person name="Ruytinx J."/>
            <person name="Liao H.L."/>
            <person name="Branco S."/>
            <person name="Kuo A."/>
            <person name="LaButti K."/>
            <person name="Lipzen A."/>
            <person name="Andreopoulos W."/>
            <person name="Pangilinan J."/>
            <person name="Riley R."/>
            <person name="Hundley H."/>
            <person name="Na H."/>
            <person name="Barry K."/>
            <person name="Grigoriev I.V."/>
            <person name="Stajich J.E."/>
            <person name="Kennedy P.G."/>
        </authorList>
    </citation>
    <scope>NUCLEOTIDE SEQUENCE</scope>
    <source>
        <strain evidence="1">FC203</strain>
    </source>
</reference>
<evidence type="ECO:0000313" key="1">
    <source>
        <dbReference type="EMBL" id="KAG1889117.1"/>
    </source>
</evidence>
<proteinExistence type="predicted"/>
<accession>A0AAD4DQ31</accession>
<gene>
    <name evidence="1" type="ORF">F5891DRAFT_1198692</name>
</gene>
<dbReference type="RefSeq" id="XP_041217436.1">
    <property type="nucleotide sequence ID" value="XM_041368662.1"/>
</dbReference>
<sequence length="140" mass="15458">MLGLKGSLFQLSTATSLSTTTTAIIIILPSSLKVTPWFFVMVLTPLQWLAPNGTSSILVLPRDLGPSWWLWSFVMVVVLSRGPGPFSRPWSFLTVLVLPRGPGISSWSWSFFMVVALRGSGSGPYFLVYTLFLSCCFHLL</sequence>
<organism evidence="1 2">
    <name type="scientific">Suillus fuscotomentosus</name>
    <dbReference type="NCBI Taxonomy" id="1912939"/>
    <lineage>
        <taxon>Eukaryota</taxon>
        <taxon>Fungi</taxon>
        <taxon>Dikarya</taxon>
        <taxon>Basidiomycota</taxon>
        <taxon>Agaricomycotina</taxon>
        <taxon>Agaricomycetes</taxon>
        <taxon>Agaricomycetidae</taxon>
        <taxon>Boletales</taxon>
        <taxon>Suillineae</taxon>
        <taxon>Suillaceae</taxon>
        <taxon>Suillus</taxon>
    </lineage>
</organism>
<dbReference type="EMBL" id="JABBWK010000160">
    <property type="protein sequence ID" value="KAG1889117.1"/>
    <property type="molecule type" value="Genomic_DNA"/>
</dbReference>
<protein>
    <submittedName>
        <fullName evidence="1">Uncharacterized protein</fullName>
    </submittedName>
</protein>
<evidence type="ECO:0000313" key="2">
    <source>
        <dbReference type="Proteomes" id="UP001195769"/>
    </source>
</evidence>